<sequence length="142" mass="16668">MKRVRERQSIVHALTHQFQIVFCGELAHFWEQHRANLAPGDLEEHIPGFDEPAAVFHSEAMAHGLPAICSDSNGRKYYIEERETEYVFRSQDSDYIVEKLRRIIRDRDELVRMGEQSYELVESDLGPEIYHDRLLDYSKSSN</sequence>
<dbReference type="EMBL" id="RBZW01000021">
    <property type="protein sequence ID" value="THE65439.1"/>
    <property type="molecule type" value="Genomic_DNA"/>
</dbReference>
<protein>
    <submittedName>
        <fullName evidence="2">Glycosyltransferase</fullName>
    </submittedName>
</protein>
<dbReference type="Gene3D" id="3.40.50.2000">
    <property type="entry name" value="Glycogen Phosphorylase B"/>
    <property type="match status" value="1"/>
</dbReference>
<dbReference type="AlphaFoldDB" id="A0A4S3TMH2"/>
<gene>
    <name evidence="2" type="ORF">D8Y22_09700</name>
</gene>
<reference evidence="2 3" key="1">
    <citation type="submission" date="2018-10" db="EMBL/GenBank/DDBJ databases">
        <title>Natronolimnobius sp. XQ-INN 246 isolated from Inner Mongolia Autonomous Region of China.</title>
        <authorList>
            <person name="Xue Q."/>
        </authorList>
    </citation>
    <scope>NUCLEOTIDE SEQUENCE [LARGE SCALE GENOMIC DNA]</scope>
    <source>
        <strain evidence="2 3">XQ-INN 246</strain>
    </source>
</reference>
<evidence type="ECO:0000313" key="3">
    <source>
        <dbReference type="Proteomes" id="UP000318864"/>
    </source>
</evidence>
<keyword evidence="2" id="KW-0808">Transferase</keyword>
<keyword evidence="3" id="KW-1185">Reference proteome</keyword>
<dbReference type="RefSeq" id="WP_141464488.1">
    <property type="nucleotide sequence ID" value="NZ_RBZW01000021.1"/>
</dbReference>
<evidence type="ECO:0000259" key="1">
    <source>
        <dbReference type="Pfam" id="PF00534"/>
    </source>
</evidence>
<dbReference type="InterPro" id="IPR001296">
    <property type="entry name" value="Glyco_trans_1"/>
</dbReference>
<dbReference type="Pfam" id="PF00534">
    <property type="entry name" value="Glycos_transf_1"/>
    <property type="match status" value="1"/>
</dbReference>
<accession>A0A4S3TMH2</accession>
<feature type="domain" description="Glycosyl transferase family 1" evidence="1">
    <location>
        <begin position="50"/>
        <end position="119"/>
    </location>
</feature>
<dbReference type="Proteomes" id="UP000318864">
    <property type="component" value="Unassembled WGS sequence"/>
</dbReference>
<proteinExistence type="predicted"/>
<dbReference type="SUPFAM" id="SSF53756">
    <property type="entry name" value="UDP-Glycosyltransferase/glycogen phosphorylase"/>
    <property type="match status" value="1"/>
</dbReference>
<name>A0A4S3TMH2_9EURY</name>
<organism evidence="2 3">
    <name type="scientific">Salinadaptatus halalkaliphilus</name>
    <dbReference type="NCBI Taxonomy" id="2419781"/>
    <lineage>
        <taxon>Archaea</taxon>
        <taxon>Methanobacteriati</taxon>
        <taxon>Methanobacteriota</taxon>
        <taxon>Stenosarchaea group</taxon>
        <taxon>Halobacteria</taxon>
        <taxon>Halobacteriales</taxon>
        <taxon>Natrialbaceae</taxon>
        <taxon>Salinadaptatus</taxon>
    </lineage>
</organism>
<evidence type="ECO:0000313" key="2">
    <source>
        <dbReference type="EMBL" id="THE65439.1"/>
    </source>
</evidence>
<dbReference type="GO" id="GO:0016757">
    <property type="term" value="F:glycosyltransferase activity"/>
    <property type="evidence" value="ECO:0007669"/>
    <property type="project" value="InterPro"/>
</dbReference>
<comment type="caution">
    <text evidence="2">The sequence shown here is derived from an EMBL/GenBank/DDBJ whole genome shotgun (WGS) entry which is preliminary data.</text>
</comment>